<dbReference type="HAMAP" id="MF_01499">
    <property type="entry name" value="DacA"/>
    <property type="match status" value="1"/>
</dbReference>
<dbReference type="PANTHER" id="PTHR34185:SF1">
    <property type="entry name" value="DIADENYLATE CYCLASE"/>
    <property type="match status" value="1"/>
</dbReference>
<keyword evidence="2 10" id="KW-1003">Cell membrane</keyword>
<dbReference type="Proteomes" id="UP000214880">
    <property type="component" value="Unassembled WGS sequence"/>
</dbReference>
<dbReference type="Pfam" id="PF02457">
    <property type="entry name" value="DAC"/>
    <property type="match status" value="1"/>
</dbReference>
<evidence type="ECO:0000256" key="2">
    <source>
        <dbReference type="ARBA" id="ARBA00022475"/>
    </source>
</evidence>
<evidence type="ECO:0000256" key="8">
    <source>
        <dbReference type="ARBA" id="ARBA00022989"/>
    </source>
</evidence>
<comment type="caution">
    <text evidence="10">Lacks conserved residue(s) required for the propagation of feature annotation.</text>
</comment>
<dbReference type="RefSeq" id="WP_092073904.1">
    <property type="nucleotide sequence ID" value="NZ_FNHB01000006.1"/>
</dbReference>
<keyword evidence="4 10" id="KW-0812">Transmembrane</keyword>
<dbReference type="PANTHER" id="PTHR34185">
    <property type="entry name" value="DIADENYLATE CYCLASE"/>
    <property type="match status" value="1"/>
</dbReference>
<dbReference type="GO" id="GO:0004016">
    <property type="term" value="F:adenylate cyclase activity"/>
    <property type="evidence" value="ECO:0007669"/>
    <property type="project" value="UniProtKB-UniRule"/>
</dbReference>
<dbReference type="InterPro" id="IPR014046">
    <property type="entry name" value="C-di-AMP_synthase"/>
</dbReference>
<comment type="catalytic activity">
    <reaction evidence="1 10">
        <text>2 ATP = 3',3'-c-di-AMP + 2 diphosphate</text>
        <dbReference type="Rhea" id="RHEA:35655"/>
        <dbReference type="ChEBI" id="CHEBI:30616"/>
        <dbReference type="ChEBI" id="CHEBI:33019"/>
        <dbReference type="ChEBI" id="CHEBI:71500"/>
        <dbReference type="EC" id="2.7.7.85"/>
    </reaction>
</comment>
<sequence length="271" mass="29908">MQAQIRGIISTINLLDFADIVIVALVLYKLYFMIKDTRALALLKGLIVLLVITGVSKWLGLNVIYWLMQKAMTVVLVALPVVFQPELRRALEHLGRGTLFGKSVFLNQEETESLLTNIATAAAALAKNKIGALIVLERETGLNDYSDSGIQIDGLVSSQFLINMFIPNTPLHDGAAIIRGNRVLAAGCLLPLTDDRNLNKELGTRHRAAIGLTEQTDAIVVVVSEETGIISVARSGRLVRYLDTDELIQTLRPLFTNRPSPLSDFFKWRKS</sequence>
<dbReference type="EMBL" id="FNHB01000006">
    <property type="protein sequence ID" value="SDM69824.1"/>
    <property type="molecule type" value="Genomic_DNA"/>
</dbReference>
<dbReference type="InterPro" id="IPR034701">
    <property type="entry name" value="CdaA"/>
</dbReference>
<evidence type="ECO:0000256" key="3">
    <source>
        <dbReference type="ARBA" id="ARBA00022679"/>
    </source>
</evidence>
<organism evidence="12 13">
    <name type="scientific">Dendrosporobacter quercicolus</name>
    <dbReference type="NCBI Taxonomy" id="146817"/>
    <lineage>
        <taxon>Bacteria</taxon>
        <taxon>Bacillati</taxon>
        <taxon>Bacillota</taxon>
        <taxon>Negativicutes</taxon>
        <taxon>Selenomonadales</taxon>
        <taxon>Sporomusaceae</taxon>
        <taxon>Dendrosporobacter</taxon>
    </lineage>
</organism>
<comment type="function">
    <text evidence="10">Catalyzes the condensation of 2 ATP molecules into cyclic di-AMP (c-di-AMP), a second messenger used to regulate differing processes in different bacteria.</text>
</comment>
<dbReference type="SUPFAM" id="SSF143597">
    <property type="entry name" value="YojJ-like"/>
    <property type="match status" value="1"/>
</dbReference>
<keyword evidence="8 10" id="KW-1133">Transmembrane helix</keyword>
<dbReference type="GO" id="GO:0106408">
    <property type="term" value="F:diadenylate cyclase activity"/>
    <property type="evidence" value="ECO:0007669"/>
    <property type="project" value="UniProtKB-EC"/>
</dbReference>
<keyword evidence="9 10" id="KW-0472">Membrane</keyword>
<dbReference type="InterPro" id="IPR003390">
    <property type="entry name" value="DNA_integrity_scan_DisA_N"/>
</dbReference>
<evidence type="ECO:0000256" key="4">
    <source>
        <dbReference type="ARBA" id="ARBA00022692"/>
    </source>
</evidence>
<dbReference type="PIRSF" id="PIRSF004793">
    <property type="entry name" value="UCP004793"/>
    <property type="match status" value="1"/>
</dbReference>
<accession>A0A1G9VC87</accession>
<evidence type="ECO:0000313" key="13">
    <source>
        <dbReference type="Proteomes" id="UP000214880"/>
    </source>
</evidence>
<keyword evidence="13" id="KW-1185">Reference proteome</keyword>
<dbReference type="PROSITE" id="PS51794">
    <property type="entry name" value="DAC"/>
    <property type="match status" value="1"/>
</dbReference>
<dbReference type="Pfam" id="PF19293">
    <property type="entry name" value="CdaA_N"/>
    <property type="match status" value="1"/>
</dbReference>
<gene>
    <name evidence="10" type="primary">dacA</name>
    <name evidence="12" type="ORF">SAMN04488502_106244</name>
</gene>
<evidence type="ECO:0000256" key="5">
    <source>
        <dbReference type="ARBA" id="ARBA00022695"/>
    </source>
</evidence>
<dbReference type="NCBIfam" id="TIGR00159">
    <property type="entry name" value="diadenylate cyclase CdaA"/>
    <property type="match status" value="1"/>
</dbReference>
<reference evidence="12 13" key="1">
    <citation type="submission" date="2016-10" db="EMBL/GenBank/DDBJ databases">
        <authorList>
            <person name="de Groot N.N."/>
        </authorList>
    </citation>
    <scope>NUCLEOTIDE SEQUENCE [LARGE SCALE GENOMIC DNA]</scope>
    <source>
        <strain evidence="12 13">DSM 1736</strain>
    </source>
</reference>
<dbReference type="STRING" id="146817.SAMN04488502_106244"/>
<feature type="transmembrane region" description="Helical" evidence="10">
    <location>
        <begin position="12"/>
        <end position="32"/>
    </location>
</feature>
<keyword evidence="7 10" id="KW-0067">ATP-binding</keyword>
<proteinExistence type="inferred from homology"/>
<evidence type="ECO:0000256" key="1">
    <source>
        <dbReference type="ARBA" id="ARBA00000877"/>
    </source>
</evidence>
<keyword evidence="5 10" id="KW-0548">Nucleotidyltransferase</keyword>
<feature type="domain" description="DAC" evidence="11">
    <location>
        <begin position="84"/>
        <end position="244"/>
    </location>
</feature>
<comment type="similarity">
    <text evidence="10">Belongs to the adenylate cyclase family. DacA/CdaA subfamily.</text>
</comment>
<evidence type="ECO:0000256" key="7">
    <source>
        <dbReference type="ARBA" id="ARBA00022840"/>
    </source>
</evidence>
<dbReference type="FunFam" id="3.40.1700.10:FF:000002">
    <property type="entry name" value="Diadenylate cyclase"/>
    <property type="match status" value="1"/>
</dbReference>
<comment type="subunit">
    <text evidence="10">Probably a homodimer.</text>
</comment>
<dbReference type="AlphaFoldDB" id="A0A1G9VC87"/>
<dbReference type="GO" id="GO:0005524">
    <property type="term" value="F:ATP binding"/>
    <property type="evidence" value="ECO:0007669"/>
    <property type="project" value="UniProtKB-UniRule"/>
</dbReference>
<evidence type="ECO:0000256" key="10">
    <source>
        <dbReference type="HAMAP-Rule" id="MF_01499"/>
    </source>
</evidence>
<keyword evidence="6 10" id="KW-0547">Nucleotide-binding</keyword>
<dbReference type="EC" id="2.7.7.85" evidence="10"/>
<name>A0A1G9VC87_9FIRM</name>
<feature type="transmembrane region" description="Helical" evidence="10">
    <location>
        <begin position="39"/>
        <end position="58"/>
    </location>
</feature>
<dbReference type="InterPro" id="IPR036888">
    <property type="entry name" value="DNA_integrity_DisA_N_sf"/>
</dbReference>
<evidence type="ECO:0000313" key="12">
    <source>
        <dbReference type="EMBL" id="SDM69824.1"/>
    </source>
</evidence>
<evidence type="ECO:0000259" key="11">
    <source>
        <dbReference type="PROSITE" id="PS51794"/>
    </source>
</evidence>
<evidence type="ECO:0000256" key="9">
    <source>
        <dbReference type="ARBA" id="ARBA00023136"/>
    </source>
</evidence>
<protein>
    <recommendedName>
        <fullName evidence="10">Diadenylate cyclase</fullName>
        <shortName evidence="10">DAC</shortName>
        <ecNumber evidence="10">2.7.7.85</ecNumber>
    </recommendedName>
    <alternativeName>
        <fullName evidence="10">Cyclic-di-AMP synthase</fullName>
        <shortName evidence="10">c-di-AMP synthase</shortName>
    </alternativeName>
</protein>
<dbReference type="OrthoDB" id="9807385at2"/>
<dbReference type="InterPro" id="IPR050338">
    <property type="entry name" value="DisA"/>
</dbReference>
<dbReference type="InterPro" id="IPR045585">
    <property type="entry name" value="CdaA_N"/>
</dbReference>
<dbReference type="GO" id="GO:0006171">
    <property type="term" value="P:cAMP biosynthetic process"/>
    <property type="evidence" value="ECO:0007669"/>
    <property type="project" value="InterPro"/>
</dbReference>
<dbReference type="Gene3D" id="3.40.1700.10">
    <property type="entry name" value="DNA integrity scanning protein, DisA, N-terminal domain"/>
    <property type="match status" value="1"/>
</dbReference>
<keyword evidence="3 10" id="KW-0808">Transferase</keyword>
<evidence type="ECO:0000256" key="6">
    <source>
        <dbReference type="ARBA" id="ARBA00022741"/>
    </source>
</evidence>